<evidence type="ECO:0000259" key="1">
    <source>
        <dbReference type="Pfam" id="PF05018"/>
    </source>
</evidence>
<reference evidence="2 3" key="1">
    <citation type="submission" date="2023-09" db="EMBL/GenBank/DDBJ databases">
        <title>Nesidiocoris tenuis whole genome shotgun sequence.</title>
        <authorList>
            <person name="Shibata T."/>
            <person name="Shimoda M."/>
            <person name="Kobayashi T."/>
            <person name="Uehara T."/>
        </authorList>
    </citation>
    <scope>NUCLEOTIDE SEQUENCE [LARGE SCALE GENOMIC DNA]</scope>
    <source>
        <strain evidence="2 3">Japan</strain>
    </source>
</reference>
<dbReference type="PROSITE" id="PS51257">
    <property type="entry name" value="PROKAR_LIPOPROTEIN"/>
    <property type="match status" value="1"/>
</dbReference>
<dbReference type="Pfam" id="PF05018">
    <property type="entry name" value="CFA20_dom"/>
    <property type="match status" value="1"/>
</dbReference>
<accession>A0ABN7AIH7</accession>
<dbReference type="PANTHER" id="PTHR12458">
    <property type="entry name" value="ORF PROTEIN"/>
    <property type="match status" value="1"/>
</dbReference>
<name>A0ABN7AIH7_9HEMI</name>
<feature type="domain" description="CFA20" evidence="1">
    <location>
        <begin position="1"/>
        <end position="184"/>
    </location>
</feature>
<sequence length="210" mass="24206">MFRNSYQNGLLSIFYSCGNRPLKLWSKSVKNGYVKRITDEQVKSLVLELVGNNVVSTYIACPADMSETLGIKMPFLILIVKNLKKYFTFEIQVLDDKQMKRKFTVSNAATTTRIRNFDSTLPINLNPGWNQIQLNLAEITKKAYGTNFVECTRIHVHANCRLQRIFFADKAYADEDLPKDYKLFVNDSATYNKVNPNRPQELSKNAFEKL</sequence>
<protein>
    <recommendedName>
        <fullName evidence="1">CFA20 domain-containing protein</fullName>
    </recommendedName>
</protein>
<dbReference type="InterPro" id="IPR007714">
    <property type="entry name" value="CFA20_dom"/>
</dbReference>
<evidence type="ECO:0000313" key="2">
    <source>
        <dbReference type="EMBL" id="BES92075.1"/>
    </source>
</evidence>
<proteinExistence type="predicted"/>
<dbReference type="Proteomes" id="UP001307889">
    <property type="component" value="Chromosome 3"/>
</dbReference>
<dbReference type="InterPro" id="IPR040441">
    <property type="entry name" value="CFA20/CFAP20DC"/>
</dbReference>
<gene>
    <name evidence="2" type="ORF">NTJ_04884</name>
</gene>
<keyword evidence="3" id="KW-1185">Reference proteome</keyword>
<dbReference type="EMBL" id="AP028911">
    <property type="protein sequence ID" value="BES92075.1"/>
    <property type="molecule type" value="Genomic_DNA"/>
</dbReference>
<organism evidence="2 3">
    <name type="scientific">Nesidiocoris tenuis</name>
    <dbReference type="NCBI Taxonomy" id="355587"/>
    <lineage>
        <taxon>Eukaryota</taxon>
        <taxon>Metazoa</taxon>
        <taxon>Ecdysozoa</taxon>
        <taxon>Arthropoda</taxon>
        <taxon>Hexapoda</taxon>
        <taxon>Insecta</taxon>
        <taxon>Pterygota</taxon>
        <taxon>Neoptera</taxon>
        <taxon>Paraneoptera</taxon>
        <taxon>Hemiptera</taxon>
        <taxon>Heteroptera</taxon>
        <taxon>Panheteroptera</taxon>
        <taxon>Cimicomorpha</taxon>
        <taxon>Miridae</taxon>
        <taxon>Dicyphina</taxon>
        <taxon>Nesidiocoris</taxon>
    </lineage>
</organism>
<evidence type="ECO:0000313" key="3">
    <source>
        <dbReference type="Proteomes" id="UP001307889"/>
    </source>
</evidence>